<proteinExistence type="predicted"/>
<evidence type="ECO:0000259" key="2">
    <source>
        <dbReference type="Pfam" id="PF26154"/>
    </source>
</evidence>
<keyword evidence="1" id="KW-0472">Membrane</keyword>
<evidence type="ECO:0000313" key="4">
    <source>
        <dbReference type="Proteomes" id="UP000184310"/>
    </source>
</evidence>
<gene>
    <name evidence="3" type="ORF">SAMN02745163_00203</name>
</gene>
<dbReference type="Proteomes" id="UP000184310">
    <property type="component" value="Unassembled WGS sequence"/>
</dbReference>
<evidence type="ECO:0000313" key="3">
    <source>
        <dbReference type="EMBL" id="SHI41148.1"/>
    </source>
</evidence>
<name>A0A1M6AXW1_9CLOT</name>
<dbReference type="STRING" id="1121302.SAMN02745163_00203"/>
<dbReference type="Pfam" id="PF26154">
    <property type="entry name" value="DUF8042"/>
    <property type="match status" value="1"/>
</dbReference>
<reference evidence="3 4" key="1">
    <citation type="submission" date="2016-11" db="EMBL/GenBank/DDBJ databases">
        <authorList>
            <person name="Jaros S."/>
            <person name="Januszkiewicz K."/>
            <person name="Wedrychowicz H."/>
        </authorList>
    </citation>
    <scope>NUCLEOTIDE SEQUENCE [LARGE SCALE GENOMIC DNA]</scope>
    <source>
        <strain evidence="3 4">DSM 21758</strain>
    </source>
</reference>
<dbReference type="InterPro" id="IPR058355">
    <property type="entry name" value="DUF8042"/>
</dbReference>
<protein>
    <recommendedName>
        <fullName evidence="2">DUF8042 domain-containing protein</fullName>
    </recommendedName>
</protein>
<keyword evidence="1" id="KW-1133">Transmembrane helix</keyword>
<sequence length="162" mass="18658">MRKIVIISSEFLKIIIIINLIELSFISVFHNVLIFKITNILLGDENMQKEQAEVLKTANKYMDNLKIGINDAVELFQKGEISKGCSLIPDISKGIEWIIEVITLTKDVQTEEINISEIDKKFKEVVEAFENEDYILIGDLFNYEILPMLEDVHQKIKKVVSE</sequence>
<dbReference type="EMBL" id="FQZB01000003">
    <property type="protein sequence ID" value="SHI41148.1"/>
    <property type="molecule type" value="Genomic_DNA"/>
</dbReference>
<keyword evidence="4" id="KW-1185">Reference proteome</keyword>
<accession>A0A1M6AXW1</accession>
<dbReference type="AlphaFoldDB" id="A0A1M6AXW1"/>
<organism evidence="3 4">
    <name type="scientific">Clostridium cavendishii DSM 21758</name>
    <dbReference type="NCBI Taxonomy" id="1121302"/>
    <lineage>
        <taxon>Bacteria</taxon>
        <taxon>Bacillati</taxon>
        <taxon>Bacillota</taxon>
        <taxon>Clostridia</taxon>
        <taxon>Eubacteriales</taxon>
        <taxon>Clostridiaceae</taxon>
        <taxon>Clostridium</taxon>
    </lineage>
</organism>
<keyword evidence="1" id="KW-0812">Transmembrane</keyword>
<feature type="domain" description="DUF8042" evidence="2">
    <location>
        <begin position="49"/>
        <end position="160"/>
    </location>
</feature>
<feature type="transmembrane region" description="Helical" evidence="1">
    <location>
        <begin position="12"/>
        <end position="33"/>
    </location>
</feature>
<evidence type="ECO:0000256" key="1">
    <source>
        <dbReference type="SAM" id="Phobius"/>
    </source>
</evidence>